<evidence type="ECO:0000256" key="2">
    <source>
        <dbReference type="ARBA" id="ARBA00022676"/>
    </source>
</evidence>
<feature type="domain" description="DPAGT1 insertion" evidence="6">
    <location>
        <begin position="134"/>
        <end position="174"/>
    </location>
</feature>
<dbReference type="PANTHER" id="PTHR10571">
    <property type="entry name" value="UDP-N-ACETYLGLUCOSAMINE--DOLICHYL-PHOSPHATE N-ACETYLGLUCOSAMINEPHOSPHOTRANSFERASE"/>
    <property type="match status" value="1"/>
</dbReference>
<dbReference type="GO" id="GO:0046872">
    <property type="term" value="F:metal ion binding"/>
    <property type="evidence" value="ECO:0007669"/>
    <property type="project" value="UniProtKB-KW"/>
</dbReference>
<keyword evidence="4" id="KW-0460">Magnesium</keyword>
<keyword evidence="3" id="KW-0479">Metal-binding</keyword>
<evidence type="ECO:0000256" key="4">
    <source>
        <dbReference type="ARBA" id="ARBA00022842"/>
    </source>
</evidence>
<keyword evidence="5" id="KW-1133">Transmembrane helix</keyword>
<comment type="subcellular location">
    <subcellularLocation>
        <location evidence="1">Endomembrane system</location>
        <topology evidence="1">Multi-pass membrane protein</topology>
    </subcellularLocation>
</comment>
<dbReference type="GO" id="GO:0016020">
    <property type="term" value="C:membrane"/>
    <property type="evidence" value="ECO:0007669"/>
    <property type="project" value="TreeGrafter"/>
</dbReference>
<dbReference type="GO" id="GO:0012505">
    <property type="term" value="C:endomembrane system"/>
    <property type="evidence" value="ECO:0007669"/>
    <property type="project" value="UniProtKB-SubCell"/>
</dbReference>
<keyword evidence="2" id="KW-0328">Glycosyltransferase</keyword>
<keyword evidence="5" id="KW-0812">Transmembrane</keyword>
<sequence>MFIILYFNDMTLLTLFINGALSALGALTCYNLIKEYIPIFIQRKMFGNDQCKVSNDPIPEPMGVICAAVYLIVMFVFIPFPFVEWVETELAFKVTIIYIYIYIYIYISLTTCCFIVKSLGCICVLYHVGMSTAVFKVSDLKLFGDIILKTFSVFGILYRRDFLKDDERWIEINNLTILNMILKFTGPLHEESLTNLLLFIQIICSCFAFFSKKNGYINGDLYCSSILHYITDHIEPASVT</sequence>
<feature type="transmembrane region" description="Helical" evidence="5">
    <location>
        <begin position="95"/>
        <end position="128"/>
    </location>
</feature>
<dbReference type="GO" id="GO:0003975">
    <property type="term" value="F:UDP-N-acetylglucosamine-dolichyl-phosphate N-acetylglucosaminephosphotransferase activity"/>
    <property type="evidence" value="ECO:0007669"/>
    <property type="project" value="InterPro"/>
</dbReference>
<dbReference type="WBParaSite" id="Hba_16149">
    <property type="protein sequence ID" value="Hba_16149"/>
    <property type="gene ID" value="Hba_16149"/>
</dbReference>
<feature type="transmembrane region" description="Helical" evidence="5">
    <location>
        <begin position="62"/>
        <end position="83"/>
    </location>
</feature>
<proteinExistence type="predicted"/>
<reference evidence="8" key="1">
    <citation type="submission" date="2016-11" db="UniProtKB">
        <authorList>
            <consortium name="WormBaseParasite"/>
        </authorList>
    </citation>
    <scope>IDENTIFICATION</scope>
</reference>
<feature type="transmembrane region" description="Helical" evidence="5">
    <location>
        <begin position="12"/>
        <end position="33"/>
    </location>
</feature>
<keyword evidence="5" id="KW-0472">Membrane</keyword>
<name>A0A1I7XF50_HETBA</name>
<evidence type="ECO:0000256" key="5">
    <source>
        <dbReference type="SAM" id="Phobius"/>
    </source>
</evidence>
<evidence type="ECO:0000259" key="6">
    <source>
        <dbReference type="Pfam" id="PF21383"/>
    </source>
</evidence>
<dbReference type="Proteomes" id="UP000095283">
    <property type="component" value="Unplaced"/>
</dbReference>
<dbReference type="AlphaFoldDB" id="A0A1I7XF50"/>
<dbReference type="GO" id="GO:0006488">
    <property type="term" value="P:dolichol-linked oligosaccharide biosynthetic process"/>
    <property type="evidence" value="ECO:0007669"/>
    <property type="project" value="InterPro"/>
</dbReference>
<evidence type="ECO:0000313" key="7">
    <source>
        <dbReference type="Proteomes" id="UP000095283"/>
    </source>
</evidence>
<dbReference type="Pfam" id="PF21383">
    <property type="entry name" value="DPAGT1_ins"/>
    <property type="match status" value="1"/>
</dbReference>
<dbReference type="InterPro" id="IPR048439">
    <property type="entry name" value="DPAGT1_ins"/>
</dbReference>
<accession>A0A1I7XF50</accession>
<dbReference type="PANTHER" id="PTHR10571:SF0">
    <property type="entry name" value="UDP-N-ACETYLGLUCOSAMINE--DOLICHYL-PHOSPHATE N-ACETYLGLUCOSAMINEPHOSPHOTRANSFERASE"/>
    <property type="match status" value="1"/>
</dbReference>
<organism evidence="7 8">
    <name type="scientific">Heterorhabditis bacteriophora</name>
    <name type="common">Entomopathogenic nematode worm</name>
    <dbReference type="NCBI Taxonomy" id="37862"/>
    <lineage>
        <taxon>Eukaryota</taxon>
        <taxon>Metazoa</taxon>
        <taxon>Ecdysozoa</taxon>
        <taxon>Nematoda</taxon>
        <taxon>Chromadorea</taxon>
        <taxon>Rhabditida</taxon>
        <taxon>Rhabditina</taxon>
        <taxon>Rhabditomorpha</taxon>
        <taxon>Strongyloidea</taxon>
        <taxon>Heterorhabditidae</taxon>
        <taxon>Heterorhabditis</taxon>
    </lineage>
</organism>
<evidence type="ECO:0000256" key="1">
    <source>
        <dbReference type="ARBA" id="ARBA00004127"/>
    </source>
</evidence>
<keyword evidence="7" id="KW-1185">Reference proteome</keyword>
<evidence type="ECO:0000256" key="3">
    <source>
        <dbReference type="ARBA" id="ARBA00022723"/>
    </source>
</evidence>
<evidence type="ECO:0000313" key="8">
    <source>
        <dbReference type="WBParaSite" id="Hba_16149"/>
    </source>
</evidence>
<dbReference type="InterPro" id="IPR033895">
    <property type="entry name" value="GPT"/>
</dbReference>
<protein>
    <submittedName>
        <fullName evidence="8">Dolichol kinase</fullName>
    </submittedName>
</protein>
<dbReference type="GO" id="GO:0016757">
    <property type="term" value="F:glycosyltransferase activity"/>
    <property type="evidence" value="ECO:0007669"/>
    <property type="project" value="UniProtKB-KW"/>
</dbReference>
<keyword evidence="2" id="KW-0808">Transferase</keyword>